<dbReference type="AlphaFoldDB" id="A0A1T5MNS4"/>
<feature type="signal peptide" evidence="1">
    <location>
        <begin position="1"/>
        <end position="23"/>
    </location>
</feature>
<evidence type="ECO:0000313" key="3">
    <source>
        <dbReference type="Proteomes" id="UP000190285"/>
    </source>
</evidence>
<dbReference type="EMBL" id="FUZT01000020">
    <property type="protein sequence ID" value="SKC89880.1"/>
    <property type="molecule type" value="Genomic_DNA"/>
</dbReference>
<feature type="chain" id="PRO_5012075197" evidence="1">
    <location>
        <begin position="24"/>
        <end position="409"/>
    </location>
</feature>
<reference evidence="2 3" key="1">
    <citation type="submission" date="2017-02" db="EMBL/GenBank/DDBJ databases">
        <authorList>
            <person name="Peterson S.W."/>
        </authorList>
    </citation>
    <scope>NUCLEOTIDE SEQUENCE [LARGE SCALE GENOMIC DNA]</scope>
    <source>
        <strain evidence="2 3">M1</strain>
    </source>
</reference>
<evidence type="ECO:0000313" key="2">
    <source>
        <dbReference type="EMBL" id="SKC89880.1"/>
    </source>
</evidence>
<organism evidence="2 3">
    <name type="scientific">Maledivibacter halophilus</name>
    <dbReference type="NCBI Taxonomy" id="36842"/>
    <lineage>
        <taxon>Bacteria</taxon>
        <taxon>Bacillati</taxon>
        <taxon>Bacillota</taxon>
        <taxon>Clostridia</taxon>
        <taxon>Peptostreptococcales</taxon>
        <taxon>Caminicellaceae</taxon>
        <taxon>Maledivibacter</taxon>
    </lineage>
</organism>
<protein>
    <submittedName>
        <fullName evidence="2">Uncharacterized protein</fullName>
    </submittedName>
</protein>
<dbReference type="Proteomes" id="UP000190285">
    <property type="component" value="Unassembled WGS sequence"/>
</dbReference>
<accession>A0A1T5MNS4</accession>
<keyword evidence="1" id="KW-0732">Signal</keyword>
<evidence type="ECO:0000256" key="1">
    <source>
        <dbReference type="SAM" id="SignalP"/>
    </source>
</evidence>
<sequence length="409" mass="46674">MKKILIFTLVTILLFGSFQGSYAVSNKNVSQLYKIHGNSLSLNSFNQKFNIGNEFSNKVDTQIAYKYFIDFDEDCQIVTLTGELENKGDTYKFQAKGEVEEILKDSNLIEGSLHGNITIGGEKHKLLVGFSKKNNQICLSMNIYNGVNSIVMIFGKPVISENDMEKIEREKQISSKRKNVNIAPSLQNDKMPTLRKVTRYFDYVDSANANMESSKIDDERGVKVKLYQEEDDGELLLLRLRSYAEDIQNVLNDKDPFSREVELYEVKAGFELAKGKCDGWHPPEEEDGSRVDVFSIIYDALNALGLPTNTFADILDSAINGSKGYLKVYESNIVPYLKMRAGSRLDLDFDDEYVPFFVIGIDGNRERAEGTFYAEMEYRERYRIPGDGDVYIYYESEKAEENFDIKVID</sequence>
<name>A0A1T5MNS4_9FIRM</name>
<proteinExistence type="predicted"/>
<dbReference type="RefSeq" id="WP_244282240.1">
    <property type="nucleotide sequence ID" value="NZ_FUZT01000020.1"/>
</dbReference>
<gene>
    <name evidence="2" type="ORF">SAMN02194393_05089</name>
</gene>
<keyword evidence="3" id="KW-1185">Reference proteome</keyword>